<name>A0A9P6CV46_9AGAR</name>
<keyword evidence="2" id="KW-1185">Reference proteome</keyword>
<protein>
    <submittedName>
        <fullName evidence="1">Uncharacterized protein</fullName>
    </submittedName>
</protein>
<dbReference type="EMBL" id="MU155197">
    <property type="protein sequence ID" value="KAF9480307.1"/>
    <property type="molecule type" value="Genomic_DNA"/>
</dbReference>
<organism evidence="1 2">
    <name type="scientific">Pholiota conissans</name>
    <dbReference type="NCBI Taxonomy" id="109636"/>
    <lineage>
        <taxon>Eukaryota</taxon>
        <taxon>Fungi</taxon>
        <taxon>Dikarya</taxon>
        <taxon>Basidiomycota</taxon>
        <taxon>Agaricomycotina</taxon>
        <taxon>Agaricomycetes</taxon>
        <taxon>Agaricomycetidae</taxon>
        <taxon>Agaricales</taxon>
        <taxon>Agaricineae</taxon>
        <taxon>Strophariaceae</taxon>
        <taxon>Pholiota</taxon>
    </lineage>
</organism>
<dbReference type="OrthoDB" id="3071120at2759"/>
<accession>A0A9P6CV46</accession>
<dbReference type="Proteomes" id="UP000807469">
    <property type="component" value="Unassembled WGS sequence"/>
</dbReference>
<reference evidence="1" key="1">
    <citation type="submission" date="2020-11" db="EMBL/GenBank/DDBJ databases">
        <authorList>
            <consortium name="DOE Joint Genome Institute"/>
            <person name="Ahrendt S."/>
            <person name="Riley R."/>
            <person name="Andreopoulos W."/>
            <person name="Labutti K."/>
            <person name="Pangilinan J."/>
            <person name="Ruiz-Duenas F.J."/>
            <person name="Barrasa J.M."/>
            <person name="Sanchez-Garcia M."/>
            <person name="Camarero S."/>
            <person name="Miyauchi S."/>
            <person name="Serrano A."/>
            <person name="Linde D."/>
            <person name="Babiker R."/>
            <person name="Drula E."/>
            <person name="Ayuso-Fernandez I."/>
            <person name="Pacheco R."/>
            <person name="Padilla G."/>
            <person name="Ferreira P."/>
            <person name="Barriuso J."/>
            <person name="Kellner H."/>
            <person name="Castanera R."/>
            <person name="Alfaro M."/>
            <person name="Ramirez L."/>
            <person name="Pisabarro A.G."/>
            <person name="Kuo A."/>
            <person name="Tritt A."/>
            <person name="Lipzen A."/>
            <person name="He G."/>
            <person name="Yan M."/>
            <person name="Ng V."/>
            <person name="Cullen D."/>
            <person name="Martin F."/>
            <person name="Rosso M.-N."/>
            <person name="Henrissat B."/>
            <person name="Hibbett D."/>
            <person name="Martinez A.T."/>
            <person name="Grigoriev I.V."/>
        </authorList>
    </citation>
    <scope>NUCLEOTIDE SEQUENCE</scope>
    <source>
        <strain evidence="1">CIRM-BRFM 674</strain>
    </source>
</reference>
<evidence type="ECO:0000313" key="2">
    <source>
        <dbReference type="Proteomes" id="UP000807469"/>
    </source>
</evidence>
<dbReference type="AlphaFoldDB" id="A0A9P6CV46"/>
<dbReference type="Gene3D" id="4.10.1060.10">
    <property type="entry name" value="Zinc finger, RanBP2-type"/>
    <property type="match status" value="1"/>
</dbReference>
<sequence>MAEAFLSRVFLPHNQAHIPIPATLWELRDEVDARGGRASSVWAVFRTHAEACAALDLSGRAMSVATALESDLEPFHKLHRVLLLTPAPLRSLPPPPPPPMPMPDLLLPTEYTLSTNPPNPKTSFRLGDWICPSPKCAAHNFG</sequence>
<evidence type="ECO:0000313" key="1">
    <source>
        <dbReference type="EMBL" id="KAF9480307.1"/>
    </source>
</evidence>
<proteinExistence type="predicted"/>
<gene>
    <name evidence="1" type="ORF">BDN70DRAFT_623129</name>
</gene>
<comment type="caution">
    <text evidence="1">The sequence shown here is derived from an EMBL/GenBank/DDBJ whole genome shotgun (WGS) entry which is preliminary data.</text>
</comment>